<proteinExistence type="predicted"/>
<evidence type="ECO:0000313" key="2">
    <source>
        <dbReference type="Proteomes" id="UP001551482"/>
    </source>
</evidence>
<organism evidence="1 2">
    <name type="scientific">Streptodolium elevatio</name>
    <dbReference type="NCBI Taxonomy" id="3157996"/>
    <lineage>
        <taxon>Bacteria</taxon>
        <taxon>Bacillati</taxon>
        <taxon>Actinomycetota</taxon>
        <taxon>Actinomycetes</taxon>
        <taxon>Kitasatosporales</taxon>
        <taxon>Streptomycetaceae</taxon>
        <taxon>Streptodolium</taxon>
    </lineage>
</organism>
<gene>
    <name evidence="1" type="ORF">AB0C36_11505</name>
</gene>
<reference evidence="1 2" key="1">
    <citation type="submission" date="2024-06" db="EMBL/GenBank/DDBJ databases">
        <title>The Natural Products Discovery Center: Release of the First 8490 Sequenced Strains for Exploring Actinobacteria Biosynthetic Diversity.</title>
        <authorList>
            <person name="Kalkreuter E."/>
            <person name="Kautsar S.A."/>
            <person name="Yang D."/>
            <person name="Bader C.D."/>
            <person name="Teijaro C.N."/>
            <person name="Fluegel L."/>
            <person name="Davis C.M."/>
            <person name="Simpson J.R."/>
            <person name="Lauterbach L."/>
            <person name="Steele A.D."/>
            <person name="Gui C."/>
            <person name="Meng S."/>
            <person name="Li G."/>
            <person name="Viehrig K."/>
            <person name="Ye F."/>
            <person name="Su P."/>
            <person name="Kiefer A.F."/>
            <person name="Nichols A."/>
            <person name="Cepeda A.J."/>
            <person name="Yan W."/>
            <person name="Fan B."/>
            <person name="Jiang Y."/>
            <person name="Adhikari A."/>
            <person name="Zheng C.-J."/>
            <person name="Schuster L."/>
            <person name="Cowan T.M."/>
            <person name="Smanski M.J."/>
            <person name="Chevrette M.G."/>
            <person name="De Carvalho L.P.S."/>
            <person name="Shen B."/>
        </authorList>
    </citation>
    <scope>NUCLEOTIDE SEQUENCE [LARGE SCALE GENOMIC DNA]</scope>
    <source>
        <strain evidence="1 2">NPDC048946</strain>
    </source>
</reference>
<name>A0ABV3DFE1_9ACTN</name>
<dbReference type="RefSeq" id="WP_358352525.1">
    <property type="nucleotide sequence ID" value="NZ_JBEZFP010000022.1"/>
</dbReference>
<dbReference type="EMBL" id="JBEZFP010000022">
    <property type="protein sequence ID" value="MEU8134127.1"/>
    <property type="molecule type" value="Genomic_DNA"/>
</dbReference>
<keyword evidence="2" id="KW-1185">Reference proteome</keyword>
<evidence type="ECO:0000313" key="1">
    <source>
        <dbReference type="EMBL" id="MEU8134127.1"/>
    </source>
</evidence>
<dbReference type="Proteomes" id="UP001551482">
    <property type="component" value="Unassembled WGS sequence"/>
</dbReference>
<sequence length="221" mass="24987">MTETTRWVFVWDGYFWYPQRIPRADPNLVTAVDTILTPACDVERADMLVDAWAENEANGVLPCRIGTEGGIAERVSAREVRLQDLWNQFEDTVMAADEFAGVLDAYAHALRTTPVWTFTRREGRPAGYRLPETPACLRTVAEMFLAPLTSSEQVEALLDDWREQLVDEEDPYAAESGGVVARRLDGVRITLTDLSKKFDVVWVSNAEFEHILDAYAKTLRS</sequence>
<comment type="caution">
    <text evidence="1">The sequence shown here is derived from an EMBL/GenBank/DDBJ whole genome shotgun (WGS) entry which is preliminary data.</text>
</comment>
<protein>
    <submittedName>
        <fullName evidence="1">Uncharacterized protein</fullName>
    </submittedName>
</protein>
<accession>A0ABV3DFE1</accession>